<comment type="caution">
    <text evidence="3">The sequence shown here is derived from an EMBL/GenBank/DDBJ whole genome shotgun (WGS) entry which is preliminary data.</text>
</comment>
<evidence type="ECO:0000256" key="1">
    <source>
        <dbReference type="SAM" id="MobiDB-lite"/>
    </source>
</evidence>
<reference evidence="3 4" key="1">
    <citation type="journal article" date="2017" name="Environ. Microbiol.">
        <title>Decay of the glycolytic pathway and adaptation to intranuclear parasitism within Enterocytozoonidae microsporidia.</title>
        <authorList>
            <person name="Wiredu Boakye D."/>
            <person name="Jaroenlak P."/>
            <person name="Prachumwat A."/>
            <person name="Williams T.A."/>
            <person name="Bateman K.S."/>
            <person name="Itsathitphaisarn O."/>
            <person name="Sritunyalucksana K."/>
            <person name="Paszkiewicz K.H."/>
            <person name="Moore K.A."/>
            <person name="Stentiford G.D."/>
            <person name="Williams B.A."/>
        </authorList>
    </citation>
    <scope>NUCLEOTIDE SEQUENCE [LARGE SCALE GENOMIC DNA]</scope>
    <source>
        <strain evidence="3 4">GB1</strain>
    </source>
</reference>
<dbReference type="VEuPathDB" id="MicrosporidiaDB:HERIO_740"/>
<feature type="signal peptide" evidence="2">
    <location>
        <begin position="1"/>
        <end position="20"/>
    </location>
</feature>
<keyword evidence="4" id="KW-1185">Reference proteome</keyword>
<dbReference type="EMBL" id="LVKB01000025">
    <property type="protein sequence ID" value="ORD97369.1"/>
    <property type="molecule type" value="Genomic_DNA"/>
</dbReference>
<sequence>MKSILSIFINLIFVVSSVENDNVRSNEDTQNSQRCDNFKDNKKELSCFDKVLNRFMTHCCYKSKTSEDDNDVYELNNEQAQLSDSKDNENENVPDNESSENTKEPKKSSSDSKDNKNKNVSDNKLSKISEEPEDSITN</sequence>
<gene>
    <name evidence="3" type="ORF">HERIO_740</name>
</gene>
<accession>A0A1X0QC41</accession>
<keyword evidence="2" id="KW-0732">Signal</keyword>
<evidence type="ECO:0000256" key="2">
    <source>
        <dbReference type="SAM" id="SignalP"/>
    </source>
</evidence>
<organism evidence="3 4">
    <name type="scientific">Hepatospora eriocheir</name>
    <dbReference type="NCBI Taxonomy" id="1081669"/>
    <lineage>
        <taxon>Eukaryota</taxon>
        <taxon>Fungi</taxon>
        <taxon>Fungi incertae sedis</taxon>
        <taxon>Microsporidia</taxon>
        <taxon>Hepatosporidae</taxon>
        <taxon>Hepatospora</taxon>
    </lineage>
</organism>
<dbReference type="VEuPathDB" id="MicrosporidiaDB:A0H76_17"/>
<proteinExistence type="predicted"/>
<feature type="compositionally biased region" description="Basic and acidic residues" evidence="1">
    <location>
        <begin position="100"/>
        <end position="130"/>
    </location>
</feature>
<dbReference type="Proteomes" id="UP000192356">
    <property type="component" value="Unassembled WGS sequence"/>
</dbReference>
<feature type="region of interest" description="Disordered" evidence="1">
    <location>
        <begin position="68"/>
        <end position="138"/>
    </location>
</feature>
<protein>
    <submittedName>
        <fullName evidence="3">Uncharacterized protein</fullName>
    </submittedName>
</protein>
<name>A0A1X0QC41_9MICR</name>
<dbReference type="AlphaFoldDB" id="A0A1X0QC41"/>
<evidence type="ECO:0000313" key="4">
    <source>
        <dbReference type="Proteomes" id="UP000192356"/>
    </source>
</evidence>
<evidence type="ECO:0000313" key="3">
    <source>
        <dbReference type="EMBL" id="ORD97369.1"/>
    </source>
</evidence>
<feature type="chain" id="PRO_5013366685" evidence="2">
    <location>
        <begin position="21"/>
        <end position="138"/>
    </location>
</feature>